<dbReference type="PANTHER" id="PTHR31264:SF3">
    <property type="entry name" value="OS07G0554100 PROTEIN"/>
    <property type="match status" value="1"/>
</dbReference>
<dbReference type="EMBL" id="RWGY01001128">
    <property type="protein sequence ID" value="TVT96793.1"/>
    <property type="molecule type" value="Genomic_DNA"/>
</dbReference>
<dbReference type="InterPro" id="IPR011043">
    <property type="entry name" value="Gal_Oxase/kelch_b-propeller"/>
</dbReference>
<comment type="caution">
    <text evidence="2">The sequence shown here is derived from an EMBL/GenBank/DDBJ whole genome shotgun (WGS) entry which is preliminary data.</text>
</comment>
<keyword evidence="4" id="KW-1185">Reference proteome</keyword>
<organism evidence="2 4">
    <name type="scientific">Eragrostis curvula</name>
    <name type="common">weeping love grass</name>
    <dbReference type="NCBI Taxonomy" id="38414"/>
    <lineage>
        <taxon>Eukaryota</taxon>
        <taxon>Viridiplantae</taxon>
        <taxon>Streptophyta</taxon>
        <taxon>Embryophyta</taxon>
        <taxon>Tracheophyta</taxon>
        <taxon>Spermatophyta</taxon>
        <taxon>Magnoliopsida</taxon>
        <taxon>Liliopsida</taxon>
        <taxon>Poales</taxon>
        <taxon>Poaceae</taxon>
        <taxon>PACMAD clade</taxon>
        <taxon>Chloridoideae</taxon>
        <taxon>Eragrostideae</taxon>
        <taxon>Eragrostidinae</taxon>
        <taxon>Eragrostis</taxon>
    </lineage>
</organism>
<evidence type="ECO:0000313" key="4">
    <source>
        <dbReference type="Proteomes" id="UP000324897"/>
    </source>
</evidence>
<dbReference type="PANTHER" id="PTHR31264">
    <property type="entry name" value="OS07G0554500 PROTEIN-RELATED"/>
    <property type="match status" value="1"/>
</dbReference>
<dbReference type="OrthoDB" id="685304at2759"/>
<dbReference type="Gramene" id="TVT96793">
    <property type="protein sequence ID" value="TVT96793"/>
    <property type="gene ID" value="EJB05_57989"/>
</dbReference>
<gene>
    <name evidence="3" type="ORF">EJB05_50722</name>
    <name evidence="2" type="ORF">EJB05_57989</name>
</gene>
<evidence type="ECO:0000313" key="2">
    <source>
        <dbReference type="EMBL" id="TVT96793.1"/>
    </source>
</evidence>
<evidence type="ECO:0000313" key="3">
    <source>
        <dbReference type="EMBL" id="TVU03729.1"/>
    </source>
</evidence>
<evidence type="ECO:0008006" key="5">
    <source>
        <dbReference type="Google" id="ProtNLM"/>
    </source>
</evidence>
<name>A0A5J9SD85_9POAL</name>
<feature type="chain" id="PRO_5036145987" description="F-box domain-containing protein" evidence="1">
    <location>
        <begin position="29"/>
        <end position="387"/>
    </location>
</feature>
<accession>A0A5J9SD85</accession>
<dbReference type="Proteomes" id="UP000324897">
    <property type="component" value="Unassembled WGS sequence"/>
</dbReference>
<dbReference type="AlphaFoldDB" id="A0A5J9SD85"/>
<reference evidence="2 4" key="1">
    <citation type="journal article" date="2019" name="Sci. Rep.">
        <title>A high-quality genome of Eragrostis curvula grass provides insights into Poaceae evolution and supports new strategies to enhance forage quality.</title>
        <authorList>
            <person name="Carballo J."/>
            <person name="Santos B.A.C.M."/>
            <person name="Zappacosta D."/>
            <person name="Garbus I."/>
            <person name="Selva J.P."/>
            <person name="Gallo C.A."/>
            <person name="Diaz A."/>
            <person name="Albertini E."/>
            <person name="Caccamo M."/>
            <person name="Echenique V."/>
        </authorList>
    </citation>
    <scope>NUCLEOTIDE SEQUENCE [LARGE SCALE GENOMIC DNA]</scope>
    <source>
        <strain evidence="4">cv. Victoria</strain>
        <tissue evidence="2">Leaf</tissue>
    </source>
</reference>
<dbReference type="Gramene" id="TVU03729">
    <property type="protein sequence ID" value="TVU03729"/>
    <property type="gene ID" value="EJB05_50722"/>
</dbReference>
<proteinExistence type="predicted"/>
<dbReference type="SUPFAM" id="SSF50965">
    <property type="entry name" value="Galactose oxidase, central domain"/>
    <property type="match status" value="1"/>
</dbReference>
<keyword evidence="1" id="KW-0732">Signal</keyword>
<sequence>MAQLVRFTEDLLRVVFLLLASPADLVRASAACTSFRRIITKPEFLRRYRSIHPPLFLGFLGQHRFHPTVAPDYNAPAGRDLARAAAGFSFHHIPLTGRRPWQICDVRDGRVLLKSVNHYTLFPGLAVCDPLSRQYVRLPAIPNDLVASVQVQGHNLESFDVVLVPCGDQEDTAFEVVAIPYYREQTFVAFIFCSGSGVWRASAPANRDALSLDLFPAGDTMLGPHHYAYGCFYWQLSRNNKLIKLDVNSMKFSSIHLPPDHDTRRAVIVEAGEGLLGMISRTYQNSGPFLYYTISQNGGERLNEWKMEKTIPMPTGFNYYSVCASEGHIFLFGCPEATMGNMTSDVCFSLDLNTFKIEMVGRMTVRVDTQYIFPYFGFLPSISPKRL</sequence>
<protein>
    <recommendedName>
        <fullName evidence="5">F-box domain-containing protein</fullName>
    </recommendedName>
</protein>
<dbReference type="SUPFAM" id="SSF81383">
    <property type="entry name" value="F-box domain"/>
    <property type="match status" value="1"/>
</dbReference>
<dbReference type="EMBL" id="RWGY01000153">
    <property type="protein sequence ID" value="TVU03729.1"/>
    <property type="molecule type" value="Genomic_DNA"/>
</dbReference>
<dbReference type="InterPro" id="IPR036047">
    <property type="entry name" value="F-box-like_dom_sf"/>
</dbReference>
<feature type="non-terminal residue" evidence="2">
    <location>
        <position position="1"/>
    </location>
</feature>
<evidence type="ECO:0000256" key="1">
    <source>
        <dbReference type="SAM" id="SignalP"/>
    </source>
</evidence>
<feature type="signal peptide" evidence="1">
    <location>
        <begin position="1"/>
        <end position="28"/>
    </location>
</feature>